<dbReference type="Pfam" id="PF00109">
    <property type="entry name" value="ketoacyl-synt"/>
    <property type="match status" value="1"/>
</dbReference>
<keyword evidence="9" id="KW-0276">Fatty acid metabolism</keyword>
<dbReference type="PANTHER" id="PTHR11712:SF332">
    <property type="entry name" value="3-OXOACYL-[ACYL-CARRIER-PROTEIN] SYNTHASE II, CHLOROPLASTIC"/>
    <property type="match status" value="1"/>
</dbReference>
<dbReference type="Gene3D" id="3.90.1420.10">
    <property type="entry name" value="Rubisco LSMT, substrate-binding domain"/>
    <property type="match status" value="1"/>
</dbReference>
<evidence type="ECO:0000256" key="15">
    <source>
        <dbReference type="ARBA" id="ARBA00049541"/>
    </source>
</evidence>
<dbReference type="SMART" id="SM00825">
    <property type="entry name" value="PKS_KS"/>
    <property type="match status" value="1"/>
</dbReference>
<accession>A0A2P6VKQ5</accession>
<comment type="subcellular location">
    <subcellularLocation>
        <location evidence="1">Plastid</location>
        <location evidence="1">Chloroplast</location>
    </subcellularLocation>
</comment>
<evidence type="ECO:0000256" key="16">
    <source>
        <dbReference type="ARBA" id="ARBA00058711"/>
    </source>
</evidence>
<dbReference type="InterPro" id="IPR046341">
    <property type="entry name" value="SET_dom_sf"/>
</dbReference>
<gene>
    <name evidence="21" type="ORF">C2E20_2189</name>
</gene>
<dbReference type="NCBIfam" id="TIGR03150">
    <property type="entry name" value="fabF"/>
    <property type="match status" value="1"/>
</dbReference>
<evidence type="ECO:0000256" key="5">
    <source>
        <dbReference type="ARBA" id="ARBA00022516"/>
    </source>
</evidence>
<sequence>MSLACLQQGKLQLGSKEQLSSAIGSRQHAACFRPAAARLPRRHRRAVAAAAAAATDAARRRVVVTGQGVVSSLGHDPDTFYNNLLAGKSGVSLIEGWDTSDFSTRFAGQIKEQPDCDGLMLKKWERRVDSVMRYMMVAGKKALGDAGLPWEGPELKDLDRQRCGVLVGTAMGGMQTFATAVEALQTGYKKMNPFCIPFAISNMGGAMLAMDIGFMGPNYPISTACATGNYCILSAADHIRRGDADLMLAGGAEATVIPAAIGGFIACKALSKRNDDPAAASRPWDQDRDGFVMGEGAGVLVLEELEHAKARGANILAEFVGGAFTCDAHHMTEPQPEGKGVIMCIEQAMQRSGVAPEEVNYVNAHATSTPAGDMAEYRAITTAIPHKDLRINSTKSMIGHLLGAAGAVEAIAAVQAIRTGYVHPNLNLDTPEEGVDLSLIVGAEKQALDVNVALSNSFGFGGHNSCIITTAAALRSGPMSSLQPRRTPARACPAPRPTPAPQQRPVSVHATPPTAQTAQRPSQMLEWLQASGAGPQKVTVRTESRNGREVDVVVAAEALQPGDVAINVPESLIITLDRVLEDNALGELLTTGKLSELACLTLYLAYEKKRGTEGCWFHFIKELDRMQGRGSQGAKSPLLWAPGEAAELLAGSPVVGEIEARLAGIAKEYEELDAVWFLAGSLFNRQPFAPPTEQFPLDVFIQAFTAVQSCVVHLQGVPLGKRFALVPLGPPLLSYSSTSKAMLKYDPTTYSVKLEVDRAFAAGEPLAAWCGPQPNSRLLINYGLVDENNPYDKLPLSITIPSEDPLYRMKRDKLAEQGLSTQQTFQLTAAAPLPPQLLPYLRVVHATRAEDVAVVQLGEGVTWQCSERALQVAPENELTALNQLITVLRLRLSRYRTTIEEDEAVIADPTVKPRHAVAARLLRSEKGILNMALAAALALPGGEEAASHTPIVTAVKMV</sequence>
<protein>
    <recommendedName>
        <fullName evidence="17">3-oxoacyl-[acyl-carrier-protein] synthase I, chloroplastic</fullName>
        <ecNumber evidence="4">2.3.1.41</ecNumber>
    </recommendedName>
    <alternativeName>
        <fullName evidence="14">Beta-ketoacyl-ACP synthase I</fullName>
    </alternativeName>
</protein>
<dbReference type="InterPro" id="IPR016039">
    <property type="entry name" value="Thiolase-like"/>
</dbReference>
<keyword evidence="11" id="KW-0443">Lipid metabolism</keyword>
<evidence type="ECO:0000313" key="21">
    <source>
        <dbReference type="EMBL" id="PSC74658.1"/>
    </source>
</evidence>
<dbReference type="Pfam" id="PF09273">
    <property type="entry name" value="Rubis-subs-bind"/>
    <property type="match status" value="1"/>
</dbReference>
<comment type="caution">
    <text evidence="21">The sequence shown here is derived from an EMBL/GenBank/DDBJ whole genome shotgun (WGS) entry which is preliminary data.</text>
</comment>
<dbReference type="CDD" id="cd00834">
    <property type="entry name" value="KAS_I_II"/>
    <property type="match status" value="1"/>
</dbReference>
<reference evidence="21 22" key="1">
    <citation type="journal article" date="2018" name="Plant J.">
        <title>Genome sequences of Chlorella sorokiniana UTEX 1602 and Micractinium conductrix SAG 241.80: implications to maltose excretion by a green alga.</title>
        <authorList>
            <person name="Arriola M.B."/>
            <person name="Velmurugan N."/>
            <person name="Zhang Y."/>
            <person name="Plunkett M.H."/>
            <person name="Hondzo H."/>
            <person name="Barney B.M."/>
        </authorList>
    </citation>
    <scope>NUCLEOTIDE SEQUENCE [LARGE SCALE GENOMIC DNA]</scope>
    <source>
        <strain evidence="21 22">SAG 241.80</strain>
    </source>
</reference>
<keyword evidence="5" id="KW-0444">Lipid biosynthesis</keyword>
<dbReference type="Gene3D" id="3.40.47.10">
    <property type="match status" value="1"/>
</dbReference>
<dbReference type="AlphaFoldDB" id="A0A2P6VKQ5"/>
<evidence type="ECO:0000256" key="18">
    <source>
        <dbReference type="RuleBase" id="RU003694"/>
    </source>
</evidence>
<dbReference type="InterPro" id="IPR036464">
    <property type="entry name" value="Rubisco_LSMT_subst-bd_sf"/>
</dbReference>
<keyword evidence="7" id="KW-0934">Plastid</keyword>
<evidence type="ECO:0000313" key="22">
    <source>
        <dbReference type="Proteomes" id="UP000239649"/>
    </source>
</evidence>
<keyword evidence="8 18" id="KW-0808">Transferase</keyword>
<evidence type="ECO:0000256" key="17">
    <source>
        <dbReference type="ARBA" id="ARBA00074204"/>
    </source>
</evidence>
<dbReference type="GO" id="GO:0005739">
    <property type="term" value="C:mitochondrion"/>
    <property type="evidence" value="ECO:0007669"/>
    <property type="project" value="TreeGrafter"/>
</dbReference>
<evidence type="ECO:0000256" key="11">
    <source>
        <dbReference type="ARBA" id="ARBA00023098"/>
    </source>
</evidence>
<keyword evidence="10" id="KW-0809">Transit peptide</keyword>
<evidence type="ECO:0000256" key="12">
    <source>
        <dbReference type="ARBA" id="ARBA00023160"/>
    </source>
</evidence>
<comment type="subunit">
    <text evidence="3">Homodimer.</text>
</comment>
<dbReference type="NCBIfam" id="NF005589">
    <property type="entry name" value="PRK07314.1"/>
    <property type="match status" value="1"/>
</dbReference>
<evidence type="ECO:0000256" key="4">
    <source>
        <dbReference type="ARBA" id="ARBA00013191"/>
    </source>
</evidence>
<evidence type="ECO:0000256" key="13">
    <source>
        <dbReference type="ARBA" id="ARBA00023315"/>
    </source>
</evidence>
<proteinExistence type="inferred from homology"/>
<evidence type="ECO:0000256" key="10">
    <source>
        <dbReference type="ARBA" id="ARBA00022946"/>
    </source>
</evidence>
<evidence type="ECO:0000256" key="7">
    <source>
        <dbReference type="ARBA" id="ARBA00022640"/>
    </source>
</evidence>
<dbReference type="SUPFAM" id="SSF82199">
    <property type="entry name" value="SET domain"/>
    <property type="match status" value="1"/>
</dbReference>
<keyword evidence="22" id="KW-1185">Reference proteome</keyword>
<dbReference type="EC" id="2.3.1.41" evidence="4"/>
<evidence type="ECO:0000256" key="8">
    <source>
        <dbReference type="ARBA" id="ARBA00022679"/>
    </source>
</evidence>
<dbReference type="GO" id="GO:0006633">
    <property type="term" value="P:fatty acid biosynthetic process"/>
    <property type="evidence" value="ECO:0007669"/>
    <property type="project" value="UniProtKB-KW"/>
</dbReference>
<dbReference type="InterPro" id="IPR014030">
    <property type="entry name" value="Ketoacyl_synth_N"/>
</dbReference>
<comment type="similarity">
    <text evidence="2 18">Belongs to the thiolase-like superfamily. Beta-ketoacyl-ACP synthases family.</text>
</comment>
<dbReference type="Gene3D" id="3.90.1410.10">
    <property type="entry name" value="set domain protein methyltransferase, domain 1"/>
    <property type="match status" value="1"/>
</dbReference>
<dbReference type="InterPro" id="IPR014031">
    <property type="entry name" value="Ketoacyl_synth_C"/>
</dbReference>
<comment type="catalytic activity">
    <reaction evidence="15">
        <text>a fatty acyl-[ACP] + malonyl-[ACP] + H(+) = a 3-oxoacyl-[ACP] + holo-[ACP] + CO2</text>
        <dbReference type="Rhea" id="RHEA:22836"/>
        <dbReference type="Rhea" id="RHEA-COMP:9623"/>
        <dbReference type="Rhea" id="RHEA-COMP:9685"/>
        <dbReference type="Rhea" id="RHEA-COMP:9916"/>
        <dbReference type="Rhea" id="RHEA-COMP:14125"/>
        <dbReference type="ChEBI" id="CHEBI:15378"/>
        <dbReference type="ChEBI" id="CHEBI:16526"/>
        <dbReference type="ChEBI" id="CHEBI:64479"/>
        <dbReference type="ChEBI" id="CHEBI:78449"/>
        <dbReference type="ChEBI" id="CHEBI:78776"/>
        <dbReference type="ChEBI" id="CHEBI:138651"/>
        <dbReference type="EC" id="2.3.1.41"/>
    </reaction>
</comment>
<evidence type="ECO:0000256" key="19">
    <source>
        <dbReference type="SAM" id="MobiDB-lite"/>
    </source>
</evidence>
<dbReference type="FunFam" id="3.40.47.10:FF:000027">
    <property type="entry name" value="3-oxoacyl-[acyl-carrier-protein] synthase 2"/>
    <property type="match status" value="1"/>
</dbReference>
<evidence type="ECO:0000256" key="1">
    <source>
        <dbReference type="ARBA" id="ARBA00004229"/>
    </source>
</evidence>
<feature type="domain" description="Ketosynthase family 3 (KS3)" evidence="20">
    <location>
        <begin position="59"/>
        <end position="471"/>
    </location>
</feature>
<feature type="region of interest" description="Disordered" evidence="19">
    <location>
        <begin position="478"/>
        <end position="518"/>
    </location>
</feature>
<dbReference type="Pfam" id="PF02801">
    <property type="entry name" value="Ketoacyl-synt_C"/>
    <property type="match status" value="1"/>
</dbReference>
<dbReference type="InterPro" id="IPR017568">
    <property type="entry name" value="3-oxoacyl-ACP_synth-2"/>
</dbReference>
<dbReference type="Proteomes" id="UP000239649">
    <property type="component" value="Unassembled WGS sequence"/>
</dbReference>
<evidence type="ECO:0000256" key="6">
    <source>
        <dbReference type="ARBA" id="ARBA00022528"/>
    </source>
</evidence>
<dbReference type="SUPFAM" id="SSF81822">
    <property type="entry name" value="RuBisCo LSMT C-terminal, substrate-binding domain"/>
    <property type="match status" value="1"/>
</dbReference>
<dbReference type="EMBL" id="LHPF02000004">
    <property type="protein sequence ID" value="PSC74658.1"/>
    <property type="molecule type" value="Genomic_DNA"/>
</dbReference>
<comment type="function">
    <text evidence="16">Catalyzes the condensation reaction of fatty acid synthesis by the addition to an acyl acceptor of two carbons from malonyl-ACP. Specific for elongation from C-10 to unsaturated C-16 and C-18 fatty acids.</text>
</comment>
<dbReference type="OrthoDB" id="5334845at2759"/>
<evidence type="ECO:0000256" key="9">
    <source>
        <dbReference type="ARBA" id="ARBA00022832"/>
    </source>
</evidence>
<keyword evidence="12" id="KW-0275">Fatty acid biosynthesis</keyword>
<dbReference type="InterPro" id="IPR000794">
    <property type="entry name" value="Beta-ketoacyl_synthase"/>
</dbReference>
<keyword evidence="6" id="KW-0150">Chloroplast</keyword>
<dbReference type="InterPro" id="IPR020841">
    <property type="entry name" value="PKS_Beta-ketoAc_synthase_dom"/>
</dbReference>
<dbReference type="STRING" id="554055.A0A2P6VKQ5"/>
<organism evidence="21 22">
    <name type="scientific">Micractinium conductrix</name>
    <dbReference type="NCBI Taxonomy" id="554055"/>
    <lineage>
        <taxon>Eukaryota</taxon>
        <taxon>Viridiplantae</taxon>
        <taxon>Chlorophyta</taxon>
        <taxon>core chlorophytes</taxon>
        <taxon>Trebouxiophyceae</taxon>
        <taxon>Chlorellales</taxon>
        <taxon>Chlorellaceae</taxon>
        <taxon>Chlorella clade</taxon>
        <taxon>Micractinium</taxon>
    </lineage>
</organism>
<dbReference type="SUPFAM" id="SSF53901">
    <property type="entry name" value="Thiolase-like"/>
    <property type="match status" value="2"/>
</dbReference>
<evidence type="ECO:0000256" key="14">
    <source>
        <dbReference type="ARBA" id="ARBA00042143"/>
    </source>
</evidence>
<name>A0A2P6VKQ5_9CHLO</name>
<dbReference type="InterPro" id="IPR018201">
    <property type="entry name" value="Ketoacyl_synth_AS"/>
</dbReference>
<dbReference type="InterPro" id="IPR015353">
    <property type="entry name" value="Rubisco_LSMT_subst-bd"/>
</dbReference>
<dbReference type="PROSITE" id="PS52004">
    <property type="entry name" value="KS3_2"/>
    <property type="match status" value="1"/>
</dbReference>
<evidence type="ECO:0000256" key="3">
    <source>
        <dbReference type="ARBA" id="ARBA00011738"/>
    </source>
</evidence>
<dbReference type="PANTHER" id="PTHR11712">
    <property type="entry name" value="POLYKETIDE SYNTHASE-RELATED"/>
    <property type="match status" value="1"/>
</dbReference>
<dbReference type="GO" id="GO:0009507">
    <property type="term" value="C:chloroplast"/>
    <property type="evidence" value="ECO:0007669"/>
    <property type="project" value="UniProtKB-SubCell"/>
</dbReference>
<dbReference type="PROSITE" id="PS00606">
    <property type="entry name" value="KS3_1"/>
    <property type="match status" value="1"/>
</dbReference>
<evidence type="ECO:0000259" key="20">
    <source>
        <dbReference type="PROSITE" id="PS52004"/>
    </source>
</evidence>
<dbReference type="GO" id="GO:0004315">
    <property type="term" value="F:3-oxoacyl-[acyl-carrier-protein] synthase activity"/>
    <property type="evidence" value="ECO:0007669"/>
    <property type="project" value="UniProtKB-EC"/>
</dbReference>
<feature type="compositionally biased region" description="Low complexity" evidence="19">
    <location>
        <begin position="483"/>
        <end position="493"/>
    </location>
</feature>
<evidence type="ECO:0000256" key="2">
    <source>
        <dbReference type="ARBA" id="ARBA00008467"/>
    </source>
</evidence>
<keyword evidence="13" id="KW-0012">Acyltransferase</keyword>